<evidence type="ECO:0000259" key="2">
    <source>
        <dbReference type="Pfam" id="PF13435"/>
    </source>
</evidence>
<dbReference type="AlphaFoldDB" id="M5U4L5"/>
<dbReference type="InterPro" id="IPR029052">
    <property type="entry name" value="Metallo-depent_PP-like"/>
</dbReference>
<organism evidence="3 4">
    <name type="scientific">Rhodopirellula sallentina SM41</name>
    <dbReference type="NCBI Taxonomy" id="1263870"/>
    <lineage>
        <taxon>Bacteria</taxon>
        <taxon>Pseudomonadati</taxon>
        <taxon>Planctomycetota</taxon>
        <taxon>Planctomycetia</taxon>
        <taxon>Pirellulales</taxon>
        <taxon>Pirellulaceae</taxon>
        <taxon>Rhodopirellula</taxon>
    </lineage>
</organism>
<feature type="region of interest" description="Disordered" evidence="1">
    <location>
        <begin position="253"/>
        <end position="277"/>
    </location>
</feature>
<dbReference type="SUPFAM" id="SSF48695">
    <property type="entry name" value="Multiheme cytochromes"/>
    <property type="match status" value="1"/>
</dbReference>
<feature type="compositionally biased region" description="Acidic residues" evidence="1">
    <location>
        <begin position="153"/>
        <end position="168"/>
    </location>
</feature>
<dbReference type="Pfam" id="PF13435">
    <property type="entry name" value="Cytochrome_C554"/>
    <property type="match status" value="1"/>
</dbReference>
<feature type="compositionally biased region" description="Polar residues" evidence="1">
    <location>
        <begin position="255"/>
        <end position="267"/>
    </location>
</feature>
<proteinExistence type="predicted"/>
<evidence type="ECO:0000313" key="3">
    <source>
        <dbReference type="EMBL" id="EMI52796.1"/>
    </source>
</evidence>
<dbReference type="RefSeq" id="WP_008686898.1">
    <property type="nucleotide sequence ID" value="NZ_ANOH01000405.1"/>
</dbReference>
<dbReference type="InterPro" id="IPR036280">
    <property type="entry name" value="Multihaem_cyt_sf"/>
</dbReference>
<feature type="compositionally biased region" description="Polar residues" evidence="1">
    <location>
        <begin position="58"/>
        <end position="73"/>
    </location>
</feature>
<name>M5U4L5_9BACT</name>
<feature type="domain" description="Cytochrome c-552/4" evidence="2">
    <location>
        <begin position="615"/>
        <end position="695"/>
    </location>
</feature>
<dbReference type="EMBL" id="ANOH01000405">
    <property type="protein sequence ID" value="EMI52796.1"/>
    <property type="molecule type" value="Genomic_DNA"/>
</dbReference>
<feature type="region of interest" description="Disordered" evidence="1">
    <location>
        <begin position="116"/>
        <end position="180"/>
    </location>
</feature>
<feature type="compositionally biased region" description="Polar residues" evidence="1">
    <location>
        <begin position="138"/>
        <end position="149"/>
    </location>
</feature>
<dbReference type="PATRIC" id="fig|1263870.3.peg.6129"/>
<dbReference type="Gene3D" id="1.10.1130.10">
    <property type="entry name" value="Flavocytochrome C3, Chain A"/>
    <property type="match status" value="1"/>
</dbReference>
<reference evidence="3 4" key="1">
    <citation type="journal article" date="2013" name="Mar. Genomics">
        <title>Expression of sulfatases in Rhodopirellula baltica and the diversity of sulfatases in the genus Rhodopirellula.</title>
        <authorList>
            <person name="Wegner C.E."/>
            <person name="Richter-Heitmann T."/>
            <person name="Klindworth A."/>
            <person name="Klockow C."/>
            <person name="Richter M."/>
            <person name="Achstetter T."/>
            <person name="Glockner F.O."/>
            <person name="Harder J."/>
        </authorList>
    </citation>
    <scope>NUCLEOTIDE SEQUENCE [LARGE SCALE GENOMIC DNA]</scope>
    <source>
        <strain evidence="3 4">SM41</strain>
    </source>
</reference>
<gene>
    <name evidence="3" type="ORF">RSSM_05784</name>
</gene>
<dbReference type="Proteomes" id="UP000011885">
    <property type="component" value="Unassembled WGS sequence"/>
</dbReference>
<dbReference type="InterPro" id="IPR023155">
    <property type="entry name" value="Cyt_c-552/4"/>
</dbReference>
<feature type="region of interest" description="Disordered" evidence="1">
    <location>
        <begin position="50"/>
        <end position="73"/>
    </location>
</feature>
<sequence>MTYCKRSPLSVGCLKSSVFSNFMRGILSPVTWMLCVIAVPAMTGCSSEEGEARDLAGQTGTPSRVASRSVKANPSITSRAESAIREAYVASIATPAETATIDSSATTLVAAQVDEDAGENADGKSDKDANSEDEDSDTGNVDESTTTTGKFDDEFDPAEIDTSEDEVVEPSASDWRNAELVPTPLPRKEIVAEEVPTPLGIPENARVARKPPITPRTRADVTAVTPATGAPLMASPTDGLPTTNDASARIAASPVESTRSNTDSLMANGNAPEHSPETVQHGTRILEQAVAAAETASLPVTGLGGPVDFQKWPAPDVALFVTGQQHGYIEPCGCTGLENQKGGVARRMTFATQLRQQGWELMPIDAGNLIRRFGRQAEIKFHRSLEALRKMGYVAVGFGPDDVRIGVGDLIQEAAAETPEDAVYASANVVLLDPSLMPAYRVVERATMKVAVTSILDPESLESTLNEEVILNDPLESAQTVMAQIKAESPDYTVLTFYGTEDAARKLVTKVEGIDLVVVAGGYGEPTYQPEAIEGSQTKMVLTGNKGMYVGLVGLYKDAEMRYARVPLDDTFGDAPEMRQLMAEYQFQLRDLGLDNLGLKPIPHPSGEKFVGSETCGECHTTAYDIWENSPHFDATESLVHPGERGDVPRHFDPECISCHVTGWNPQNYYPYHSGYLDLEADSHLHGNGCENCHGPGESHAAAENGEIDVTDEQRAQLRAAMQLPMEKAREKCMECHDLDNSPDFHEEGAFDDYWAEVEHYGVD</sequence>
<keyword evidence="4" id="KW-1185">Reference proteome</keyword>
<comment type="caution">
    <text evidence="3">The sequence shown here is derived from an EMBL/GenBank/DDBJ whole genome shotgun (WGS) entry which is preliminary data.</text>
</comment>
<protein>
    <submittedName>
        <fullName evidence="3">5'-nucleotidase/2' 3'-cyclic phosphodiesterase esterase-like protein</fullName>
    </submittedName>
</protein>
<evidence type="ECO:0000313" key="4">
    <source>
        <dbReference type="Proteomes" id="UP000011885"/>
    </source>
</evidence>
<feature type="compositionally biased region" description="Basic and acidic residues" evidence="1">
    <location>
        <begin position="121"/>
        <end position="130"/>
    </location>
</feature>
<dbReference type="Gene3D" id="3.60.21.10">
    <property type="match status" value="1"/>
</dbReference>
<evidence type="ECO:0000256" key="1">
    <source>
        <dbReference type="SAM" id="MobiDB-lite"/>
    </source>
</evidence>
<dbReference type="SUPFAM" id="SSF56300">
    <property type="entry name" value="Metallo-dependent phosphatases"/>
    <property type="match status" value="1"/>
</dbReference>
<accession>M5U4L5</accession>